<dbReference type="AlphaFoldDB" id="A0A928ZZT1"/>
<feature type="signal peptide" evidence="1">
    <location>
        <begin position="1"/>
        <end position="27"/>
    </location>
</feature>
<dbReference type="Proteomes" id="UP000615026">
    <property type="component" value="Unassembled WGS sequence"/>
</dbReference>
<evidence type="ECO:0000313" key="2">
    <source>
        <dbReference type="EMBL" id="MBE9070534.1"/>
    </source>
</evidence>
<organism evidence="2 3">
    <name type="scientific">Leptolyngbya cf. ectocarpi LEGE 11479</name>
    <dbReference type="NCBI Taxonomy" id="1828722"/>
    <lineage>
        <taxon>Bacteria</taxon>
        <taxon>Bacillati</taxon>
        <taxon>Cyanobacteriota</taxon>
        <taxon>Cyanophyceae</taxon>
        <taxon>Leptolyngbyales</taxon>
        <taxon>Leptolyngbyaceae</taxon>
        <taxon>Leptolyngbya group</taxon>
        <taxon>Leptolyngbya</taxon>
    </lineage>
</organism>
<accession>A0A928ZZT1</accession>
<reference evidence="2" key="1">
    <citation type="submission" date="2020-10" db="EMBL/GenBank/DDBJ databases">
        <authorList>
            <person name="Castelo-Branco R."/>
            <person name="Eusebio N."/>
            <person name="Adriana R."/>
            <person name="Vieira A."/>
            <person name="Brugerolle De Fraissinette N."/>
            <person name="Rezende De Castro R."/>
            <person name="Schneider M.P."/>
            <person name="Vasconcelos V."/>
            <person name="Leao P.N."/>
        </authorList>
    </citation>
    <scope>NUCLEOTIDE SEQUENCE</scope>
    <source>
        <strain evidence="2">LEGE 11479</strain>
    </source>
</reference>
<comment type="caution">
    <text evidence="2">The sequence shown here is derived from an EMBL/GenBank/DDBJ whole genome shotgun (WGS) entry which is preliminary data.</text>
</comment>
<dbReference type="EMBL" id="JADEXP010000455">
    <property type="protein sequence ID" value="MBE9070534.1"/>
    <property type="molecule type" value="Genomic_DNA"/>
</dbReference>
<proteinExistence type="predicted"/>
<evidence type="ECO:0000256" key="1">
    <source>
        <dbReference type="SAM" id="SignalP"/>
    </source>
</evidence>
<dbReference type="RefSeq" id="WP_193996395.1">
    <property type="nucleotide sequence ID" value="NZ_JADEXP010000455.1"/>
</dbReference>
<name>A0A928ZZT1_LEPEC</name>
<evidence type="ECO:0000313" key="3">
    <source>
        <dbReference type="Proteomes" id="UP000615026"/>
    </source>
</evidence>
<keyword evidence="1" id="KW-0732">Signal</keyword>
<keyword evidence="3" id="KW-1185">Reference proteome</keyword>
<protein>
    <submittedName>
        <fullName evidence="2">Uncharacterized protein</fullName>
    </submittedName>
</protein>
<gene>
    <name evidence="2" type="ORF">IQ260_28215</name>
</gene>
<sequence length="280" mass="31982">MNTLFRGLNCCTLAVSLTLLTSATAHSGEPVRLRHNPTRWWWIHGVTESQVTQHINDTNSRIIDLEIESLNPARFSAVTVENTGAYRANRWYWRHSIPGVSSLVPYLNEHNRTCVVDLEINTINGPNGSVPIYAYVVADDPQIETDECNYIYAGNYNGYNFFDLDPHSIIGGPPFLAGAYNTLQGDSSQRTYYYPGKSLDEIKNLINSRNLRIIDIERASRDSFNVIMTNNIGVGWYWHIGVSVNDVGQLLRRYNNFRIIDIEPYQRGGQKFFDIIWVEN</sequence>
<feature type="chain" id="PRO_5037894836" evidence="1">
    <location>
        <begin position="28"/>
        <end position="280"/>
    </location>
</feature>